<accession>A0A494Z3K9</accession>
<dbReference type="Pfam" id="PF01909">
    <property type="entry name" value="NTP_transf_2"/>
    <property type="match status" value="1"/>
</dbReference>
<keyword evidence="2 4" id="KW-0046">Antibiotic resistance</keyword>
<keyword evidence="4" id="KW-0067">ATP-binding</keyword>
<name>A0A494Z3K9_9BACI</name>
<evidence type="ECO:0000313" key="8">
    <source>
        <dbReference type="Proteomes" id="UP000281813"/>
    </source>
</evidence>
<dbReference type="SUPFAM" id="SSF81301">
    <property type="entry name" value="Nucleotidyltransferase"/>
    <property type="match status" value="1"/>
</dbReference>
<keyword evidence="1 4" id="KW-0808">Transferase</keyword>
<dbReference type="Pfam" id="PF13427">
    <property type="entry name" value="AadA_C"/>
    <property type="match status" value="1"/>
</dbReference>
<comment type="catalytic activity">
    <reaction evidence="3 4">
        <text>spectinomycin + ATP = 9-O-adenylylspectinomycin + diphosphate</text>
        <dbReference type="Rhea" id="RHEA:63228"/>
        <dbReference type="ChEBI" id="CHEBI:30616"/>
        <dbReference type="ChEBI" id="CHEBI:33019"/>
        <dbReference type="ChEBI" id="CHEBI:146260"/>
        <dbReference type="ChEBI" id="CHEBI:146261"/>
    </reaction>
</comment>
<evidence type="ECO:0000259" key="6">
    <source>
        <dbReference type="Pfam" id="PF13427"/>
    </source>
</evidence>
<evidence type="ECO:0000256" key="2">
    <source>
        <dbReference type="ARBA" id="ARBA00023251"/>
    </source>
</evidence>
<proteinExistence type="predicted"/>
<sequence length="257" mass="30044">MRDFIYNLQKGVTGIITDDLLGFYLHGSLAMGGFNPKSSDIDILVITNSSMKMEDKRNLAQFFLHQSNSPYPIEISFLHIEQLRNWQHPCPYDFHYSEFWRERYESDLLKGTYNYFSEDLHVDTDLAAHITIINHRGICIDGEPIKKVFPSVPKSDYLSAIISDYQECIENIEEDPIYCSLNLIRVFWYLKEGVISSKQEAGIWGLKTLPHELEITIRKVVNSYADRKDTYSFEKDELILLRNYISEKVQELLRVLN</sequence>
<dbReference type="GO" id="GO:0046677">
    <property type="term" value="P:response to antibiotic"/>
    <property type="evidence" value="ECO:0007669"/>
    <property type="project" value="UniProtKB-KW"/>
</dbReference>
<protein>
    <recommendedName>
        <fullName evidence="4">Spectinomycin 9-adenylyltransferase</fullName>
    </recommendedName>
</protein>
<dbReference type="PIRSF" id="PIRSF000819">
    <property type="entry name" value="Streptomycin_3-adenylyltransf"/>
    <property type="match status" value="1"/>
</dbReference>
<dbReference type="EMBL" id="RBZO01000006">
    <property type="protein sequence ID" value="RKQ17108.1"/>
    <property type="molecule type" value="Genomic_DNA"/>
</dbReference>
<keyword evidence="4" id="KW-0547">Nucleotide-binding</keyword>
<dbReference type="InterPro" id="IPR002934">
    <property type="entry name" value="Polymerase_NTP_transf_dom"/>
</dbReference>
<dbReference type="InterPro" id="IPR025184">
    <property type="entry name" value="AadA_C"/>
</dbReference>
<keyword evidence="8" id="KW-1185">Reference proteome</keyword>
<gene>
    <name evidence="7" type="ORF">D8M05_05405</name>
</gene>
<dbReference type="CDD" id="cd05403">
    <property type="entry name" value="NT_KNTase_like"/>
    <property type="match status" value="1"/>
</dbReference>
<dbReference type="RefSeq" id="WP_121129424.1">
    <property type="nucleotide sequence ID" value="NZ_JBHUFK010000041.1"/>
</dbReference>
<organism evidence="7 8">
    <name type="scientific">Oceanobacillus bengalensis</name>
    <dbReference type="NCBI Taxonomy" id="1435466"/>
    <lineage>
        <taxon>Bacteria</taxon>
        <taxon>Bacillati</taxon>
        <taxon>Bacillota</taxon>
        <taxon>Bacilli</taxon>
        <taxon>Bacillales</taxon>
        <taxon>Bacillaceae</taxon>
        <taxon>Oceanobacillus</taxon>
    </lineage>
</organism>
<dbReference type="InterPro" id="IPR024172">
    <property type="entry name" value="AadA/Aad9"/>
</dbReference>
<evidence type="ECO:0000259" key="5">
    <source>
        <dbReference type="Pfam" id="PF01909"/>
    </source>
</evidence>
<feature type="domain" description="Adenylyltransferase AadA C-terminal" evidence="6">
    <location>
        <begin position="147"/>
        <end position="238"/>
    </location>
</feature>
<reference evidence="7 8" key="1">
    <citation type="journal article" date="2015" name="Antonie Van Leeuwenhoek">
        <title>Oceanobacillus bengalensis sp. nov., a bacterium isolated from seawater of the Bay of Bengal.</title>
        <authorList>
            <person name="Yongchang O."/>
            <person name="Xiang W."/>
            <person name="Wang G."/>
        </authorList>
    </citation>
    <scope>NUCLEOTIDE SEQUENCE [LARGE SCALE GENOMIC DNA]</scope>
    <source>
        <strain evidence="7 8">MCCC 1K00260</strain>
    </source>
</reference>
<comment type="caution">
    <text evidence="7">The sequence shown here is derived from an EMBL/GenBank/DDBJ whole genome shotgun (WGS) entry which is preliminary data.</text>
</comment>
<dbReference type="InterPro" id="IPR043519">
    <property type="entry name" value="NT_sf"/>
</dbReference>
<evidence type="ECO:0000256" key="1">
    <source>
        <dbReference type="ARBA" id="ARBA00022679"/>
    </source>
</evidence>
<evidence type="ECO:0000256" key="4">
    <source>
        <dbReference type="PIRNR" id="PIRNR000819"/>
    </source>
</evidence>
<dbReference type="Proteomes" id="UP000281813">
    <property type="component" value="Unassembled WGS sequence"/>
</dbReference>
<feature type="domain" description="Polymerase nucleotidyl transferase" evidence="5">
    <location>
        <begin position="23"/>
        <end position="76"/>
    </location>
</feature>
<evidence type="ECO:0000256" key="3">
    <source>
        <dbReference type="ARBA" id="ARBA00047831"/>
    </source>
</evidence>
<evidence type="ECO:0000313" key="7">
    <source>
        <dbReference type="EMBL" id="RKQ17108.1"/>
    </source>
</evidence>
<keyword evidence="4" id="KW-0548">Nucleotidyltransferase</keyword>
<dbReference type="AlphaFoldDB" id="A0A494Z3K9"/>
<dbReference type="Gene3D" id="3.30.460.10">
    <property type="entry name" value="Beta Polymerase, domain 2"/>
    <property type="match status" value="1"/>
</dbReference>
<dbReference type="GO" id="GO:0070566">
    <property type="term" value="F:adenylyltransferase activity"/>
    <property type="evidence" value="ECO:0007669"/>
    <property type="project" value="InterPro"/>
</dbReference>
<dbReference type="OrthoDB" id="5643411at2"/>
<dbReference type="GO" id="GO:0005524">
    <property type="term" value="F:ATP binding"/>
    <property type="evidence" value="ECO:0007669"/>
    <property type="project" value="UniProtKB-KW"/>
</dbReference>